<comment type="caution">
    <text evidence="5">The sequence shown here is derived from an EMBL/GenBank/DDBJ whole genome shotgun (WGS) entry which is preliminary data.</text>
</comment>
<dbReference type="EMBL" id="JTJC03000001">
    <property type="protein sequence ID" value="NHC33879.1"/>
    <property type="molecule type" value="Genomic_DNA"/>
</dbReference>
<dbReference type="Pfam" id="PF00005">
    <property type="entry name" value="ABC_tran"/>
    <property type="match status" value="1"/>
</dbReference>
<dbReference type="GO" id="GO:0022857">
    <property type="term" value="F:transmembrane transporter activity"/>
    <property type="evidence" value="ECO:0007669"/>
    <property type="project" value="UniProtKB-ARBA"/>
</dbReference>
<evidence type="ECO:0000256" key="2">
    <source>
        <dbReference type="ARBA" id="ARBA00022741"/>
    </source>
</evidence>
<dbReference type="Proteomes" id="UP000031532">
    <property type="component" value="Unassembled WGS sequence"/>
</dbReference>
<dbReference type="Gene3D" id="3.40.50.300">
    <property type="entry name" value="P-loop containing nucleotide triphosphate hydrolases"/>
    <property type="match status" value="1"/>
</dbReference>
<dbReference type="GO" id="GO:0098796">
    <property type="term" value="C:membrane protein complex"/>
    <property type="evidence" value="ECO:0007669"/>
    <property type="project" value="UniProtKB-ARBA"/>
</dbReference>
<dbReference type="InterPro" id="IPR027417">
    <property type="entry name" value="P-loop_NTPase"/>
</dbReference>
<proteinExistence type="predicted"/>
<dbReference type="AlphaFoldDB" id="A0A9X5E2H2"/>
<dbReference type="FunFam" id="3.40.50.300:FF:000032">
    <property type="entry name" value="Export ABC transporter ATP-binding protein"/>
    <property type="match status" value="1"/>
</dbReference>
<organism evidence="5 6">
    <name type="scientific">Scytonema millei VB511283</name>
    <dbReference type="NCBI Taxonomy" id="1245923"/>
    <lineage>
        <taxon>Bacteria</taxon>
        <taxon>Bacillati</taxon>
        <taxon>Cyanobacteriota</taxon>
        <taxon>Cyanophyceae</taxon>
        <taxon>Nostocales</taxon>
        <taxon>Scytonemataceae</taxon>
        <taxon>Scytonema</taxon>
    </lineage>
</organism>
<evidence type="ECO:0000256" key="3">
    <source>
        <dbReference type="ARBA" id="ARBA00022840"/>
    </source>
</evidence>
<dbReference type="GO" id="GO:0016887">
    <property type="term" value="F:ATP hydrolysis activity"/>
    <property type="evidence" value="ECO:0007669"/>
    <property type="project" value="InterPro"/>
</dbReference>
<dbReference type="InterPro" id="IPR017911">
    <property type="entry name" value="MacB-like_ATP-bd"/>
</dbReference>
<dbReference type="InterPro" id="IPR003439">
    <property type="entry name" value="ABC_transporter-like_ATP-bd"/>
</dbReference>
<feature type="domain" description="ABC transporter" evidence="4">
    <location>
        <begin position="19"/>
        <end position="242"/>
    </location>
</feature>
<dbReference type="PANTHER" id="PTHR24220:SF86">
    <property type="entry name" value="ABC TRANSPORTER ABCH.1"/>
    <property type="match status" value="1"/>
</dbReference>
<evidence type="ECO:0000313" key="6">
    <source>
        <dbReference type="Proteomes" id="UP000031532"/>
    </source>
</evidence>
<keyword evidence="1" id="KW-0813">Transport</keyword>
<keyword evidence="3 5" id="KW-0067">ATP-binding</keyword>
<dbReference type="CDD" id="cd03255">
    <property type="entry name" value="ABC_MJ0796_LolCDE_FtsE"/>
    <property type="match status" value="1"/>
</dbReference>
<dbReference type="SMART" id="SM00382">
    <property type="entry name" value="AAA"/>
    <property type="match status" value="1"/>
</dbReference>
<accession>A0A9X5E2H2</accession>
<keyword evidence="6" id="KW-1185">Reference proteome</keyword>
<dbReference type="PROSITE" id="PS50893">
    <property type="entry name" value="ABC_TRANSPORTER_2"/>
    <property type="match status" value="1"/>
</dbReference>
<dbReference type="GO" id="GO:0005524">
    <property type="term" value="F:ATP binding"/>
    <property type="evidence" value="ECO:0007669"/>
    <property type="project" value="UniProtKB-KW"/>
</dbReference>
<keyword evidence="2" id="KW-0547">Nucleotide-binding</keyword>
<sequence length="242" mass="26631">MLDTQLHSQKQQIANIPVVQVQDCWKIYKLGGEIVRALKGVNLTIQPGEFICLMGPSGSGKSTLLHLSAGLDRMTKGDILIDGVSLRQLPEAHLSALRHEKIGFIFQSYNLIPALSAVENVELPLMFSAVNSKKLRQRAMQLLERVGLGDRLHHKPAQLSGGQQQRVSIARSLVSNPSLVVADEPTANLDRQTGQEILELLRELNTNFGVTILVSTHDPNVAKYANRIIHLSDGQIVQEVKS</sequence>
<name>A0A9X5E2H2_9CYAN</name>
<evidence type="ECO:0000256" key="1">
    <source>
        <dbReference type="ARBA" id="ARBA00022448"/>
    </source>
</evidence>
<dbReference type="InterPro" id="IPR003593">
    <property type="entry name" value="AAA+_ATPase"/>
</dbReference>
<gene>
    <name evidence="5" type="ORF">QH73_0004230</name>
</gene>
<dbReference type="PROSITE" id="PS00211">
    <property type="entry name" value="ABC_TRANSPORTER_1"/>
    <property type="match status" value="1"/>
</dbReference>
<dbReference type="InterPro" id="IPR017871">
    <property type="entry name" value="ABC_transporter-like_CS"/>
</dbReference>
<dbReference type="PANTHER" id="PTHR24220">
    <property type="entry name" value="IMPORT ATP-BINDING PROTEIN"/>
    <property type="match status" value="1"/>
</dbReference>
<evidence type="ECO:0000259" key="4">
    <source>
        <dbReference type="PROSITE" id="PS50893"/>
    </source>
</evidence>
<reference evidence="5 6" key="1">
    <citation type="journal article" date="2015" name="Genome Announc.">
        <title>Draft Genome Sequence of the Terrestrial Cyanobacterium Scytonema millei VB511283, Isolated from Eastern India.</title>
        <authorList>
            <person name="Sen D."/>
            <person name="Chandrababunaidu M.M."/>
            <person name="Singh D."/>
            <person name="Sanghi N."/>
            <person name="Ghorai A."/>
            <person name="Mishra G.P."/>
            <person name="Madduluri M."/>
            <person name="Adhikary S.P."/>
            <person name="Tripathy S."/>
        </authorList>
    </citation>
    <scope>NUCLEOTIDE SEQUENCE [LARGE SCALE GENOMIC DNA]</scope>
    <source>
        <strain evidence="5 6">VB511283</strain>
    </source>
</reference>
<dbReference type="GO" id="GO:0005886">
    <property type="term" value="C:plasma membrane"/>
    <property type="evidence" value="ECO:0007669"/>
    <property type="project" value="TreeGrafter"/>
</dbReference>
<evidence type="ECO:0000313" key="5">
    <source>
        <dbReference type="EMBL" id="NHC33879.1"/>
    </source>
</evidence>
<dbReference type="OrthoDB" id="508204at2"/>
<protein>
    <submittedName>
        <fullName evidence="5">ABC transporter ATP-binding protein</fullName>
    </submittedName>
</protein>
<dbReference type="InterPro" id="IPR015854">
    <property type="entry name" value="ABC_transpr_LolD-like"/>
</dbReference>
<dbReference type="SUPFAM" id="SSF52540">
    <property type="entry name" value="P-loop containing nucleoside triphosphate hydrolases"/>
    <property type="match status" value="1"/>
</dbReference>